<gene>
    <name evidence="9 10" type="primary">mgme1.S</name>
    <name evidence="7" type="synonym">MGME1</name>
</gene>
<evidence type="ECO:0000256" key="6">
    <source>
        <dbReference type="ARBA" id="ARBA00023204"/>
    </source>
</evidence>
<proteinExistence type="inferred from homology"/>
<dbReference type="FunFam" id="3.90.320.10:FF:000005">
    <property type="entry name" value="Mitochondrial genome maintenance exonuclease 1"/>
    <property type="match status" value="1"/>
</dbReference>
<reference evidence="9" key="1">
    <citation type="submission" date="2025-08" db="UniProtKB">
        <authorList>
            <consortium name="RefSeq"/>
        </authorList>
    </citation>
    <scope>IDENTIFICATION</scope>
    <source>
        <strain evidence="9">J_2021</strain>
        <tissue evidence="9">Erythrocytes</tissue>
    </source>
</reference>
<keyword evidence="6" id="KW-0234">DNA repair</keyword>
<dbReference type="CTD" id="108717772"/>
<comment type="similarity">
    <text evidence="7">Belongs to the MGME1 family.</text>
</comment>
<evidence type="ECO:0000256" key="2">
    <source>
        <dbReference type="ARBA" id="ARBA00022763"/>
    </source>
</evidence>
<evidence type="ECO:0000256" key="7">
    <source>
        <dbReference type="HAMAP-Rule" id="MF_03030"/>
    </source>
</evidence>
<comment type="function">
    <text evidence="7">Metal-dependent single-stranded DNA (ssDNA) exonuclease involved in mitochondrial genome maintenance. Has preference for 5'-3' exonuclease activity. Necessary for maintenance of proper 7S DNA levels. Probably involved in mitochondrial DNA (mtDNA) repair.</text>
</comment>
<dbReference type="PROSITE" id="PS51257">
    <property type="entry name" value="PROKAR_LIPOPROTEIN"/>
    <property type="match status" value="1"/>
</dbReference>
<feature type="active site" evidence="7">
    <location>
        <position position="245"/>
    </location>
</feature>
<dbReference type="Bgee" id="108717772">
    <property type="expression patterns" value="Expressed in pancreas and 19 other cell types or tissues"/>
</dbReference>
<dbReference type="AGR" id="Xenbase:XB-GENE-17346295"/>
<dbReference type="Xenbase" id="XB-GENE-17346295">
    <property type="gene designation" value="mgme1.S"/>
</dbReference>
<dbReference type="OMA" id="ENCFLIT"/>
<dbReference type="STRING" id="8355.A0A1L8G1V4"/>
<comment type="subcellular location">
    <subcellularLocation>
        <location evidence="7">Mitochondrion</location>
    </subcellularLocation>
</comment>
<keyword evidence="4 7" id="KW-0269">Exonuclease</keyword>
<dbReference type="Gene3D" id="3.90.320.10">
    <property type="match status" value="1"/>
</dbReference>
<dbReference type="AlphaFoldDB" id="A0A1L8G1V4"/>
<evidence type="ECO:0000313" key="10">
    <source>
        <dbReference type="Xenbase" id="XB-GENE-17346295"/>
    </source>
</evidence>
<keyword evidence="1 7" id="KW-0540">Nuclease</keyword>
<evidence type="ECO:0000256" key="1">
    <source>
        <dbReference type="ARBA" id="ARBA00022722"/>
    </source>
</evidence>
<dbReference type="GO" id="GO:0043504">
    <property type="term" value="P:mitochondrial DNA repair"/>
    <property type="evidence" value="ECO:0007669"/>
    <property type="project" value="UniProtKB-UniRule"/>
</dbReference>
<dbReference type="HAMAP" id="MF_03030">
    <property type="entry name" value="MGME1"/>
    <property type="match status" value="1"/>
</dbReference>
<feature type="active site" evidence="7">
    <location>
        <position position="258"/>
    </location>
</feature>
<dbReference type="PaxDb" id="8355-A0A1L8G1V4"/>
<keyword evidence="2" id="KW-0227">DNA damage</keyword>
<evidence type="ECO:0000256" key="3">
    <source>
        <dbReference type="ARBA" id="ARBA00022801"/>
    </source>
</evidence>
<name>A0A1L8G1V4_XENLA</name>
<dbReference type="RefSeq" id="XP_018120605.1">
    <property type="nucleotide sequence ID" value="XM_018265116.2"/>
</dbReference>
<dbReference type="GO" id="GO:0005739">
    <property type="term" value="C:mitochondrion"/>
    <property type="evidence" value="ECO:0000318"/>
    <property type="project" value="GO_Central"/>
</dbReference>
<dbReference type="KEGG" id="xla:108717772"/>
<evidence type="ECO:0000256" key="4">
    <source>
        <dbReference type="ARBA" id="ARBA00022839"/>
    </source>
</evidence>
<keyword evidence="3 7" id="KW-0378">Hydrolase</keyword>
<dbReference type="Proteomes" id="UP000186698">
    <property type="component" value="Chromosome 5S"/>
</dbReference>
<evidence type="ECO:0000256" key="5">
    <source>
        <dbReference type="ARBA" id="ARBA00023128"/>
    </source>
</evidence>
<dbReference type="GO" id="GO:0006264">
    <property type="term" value="P:mitochondrial DNA replication"/>
    <property type="evidence" value="ECO:0000318"/>
    <property type="project" value="GO_Central"/>
</dbReference>
<dbReference type="InterPro" id="IPR011604">
    <property type="entry name" value="PDDEXK-like_dom_sf"/>
</dbReference>
<evidence type="ECO:0000313" key="8">
    <source>
        <dbReference type="Proteomes" id="UP000186698"/>
    </source>
</evidence>
<dbReference type="GO" id="GO:0008297">
    <property type="term" value="F:single-stranded DNA exodeoxyribonuclease activity"/>
    <property type="evidence" value="ECO:0000318"/>
    <property type="project" value="GO_Central"/>
</dbReference>
<keyword evidence="5 7" id="KW-0496">Mitochondrion</keyword>
<sequence>MKPLQRIPVTCSRVIRDVLQVNVPAFLSTSCTCLSRKKNHNGYDEVNQTKYESLVRNVTASRVSPQTPDRLFEEDSFLFGKVVKSKTGTQTPEPKAPQNWVPLTNPDKVCLPLEKTDFDLPLKISLPARNHMANNKIPSVTRILQQTMPMEQAFYLERWKQRMIMELGEQGFAEYTAALFSQGKQFHAQLEDLLLALDGHHKKEEPEGLTGYLTSVQHVLTDIVGIKSLESAVHHSQLQYLGLVDCVAEYRQKLCVIDWKTSEKPKPYLRDTFDNPLQIAAYIGAINHDNNYNFQVNCGMIVVAYKDGSPAHTHFMETDLCLHFWNKWLLRLEEYKKKKEEEEEETKQ</sequence>
<protein>
    <recommendedName>
        <fullName evidence="7">Mitochondrial genome maintenance exonuclease 1</fullName>
        <ecNumber evidence="7">3.1.-.-</ecNumber>
    </recommendedName>
</protein>
<dbReference type="EC" id="3.1.-.-" evidence="7"/>
<keyword evidence="8" id="KW-1185">Reference proteome</keyword>
<dbReference type="OrthoDB" id="5777131at2759"/>
<dbReference type="GeneID" id="108717772"/>
<feature type="active site" evidence="7">
    <location>
        <position position="260"/>
    </location>
</feature>
<evidence type="ECO:0000313" key="9">
    <source>
        <dbReference type="RefSeq" id="XP_018120605.1"/>
    </source>
</evidence>
<organism evidence="8 9">
    <name type="scientific">Xenopus laevis</name>
    <name type="common">African clawed frog</name>
    <dbReference type="NCBI Taxonomy" id="8355"/>
    <lineage>
        <taxon>Eukaryota</taxon>
        <taxon>Metazoa</taxon>
        <taxon>Chordata</taxon>
        <taxon>Craniata</taxon>
        <taxon>Vertebrata</taxon>
        <taxon>Euteleostomi</taxon>
        <taxon>Amphibia</taxon>
        <taxon>Batrachia</taxon>
        <taxon>Anura</taxon>
        <taxon>Pipoidea</taxon>
        <taxon>Pipidae</taxon>
        <taxon>Xenopodinae</taxon>
        <taxon>Xenopus</taxon>
        <taxon>Xenopus</taxon>
    </lineage>
</organism>
<dbReference type="PANTHER" id="PTHR31340:SF3">
    <property type="entry name" value="MITOCHONDRIAL GENOME MAINTENANCE EXONUCLEASE 1"/>
    <property type="match status" value="1"/>
</dbReference>
<accession>A0A1L8G1V4</accession>
<dbReference type="PANTHER" id="PTHR31340">
    <property type="entry name" value="MITOCHONDRIAL GENOME MAINTENANCE EXONUCLEASE 1"/>
    <property type="match status" value="1"/>
</dbReference>